<dbReference type="PANTHER" id="PTHR47098:SF2">
    <property type="entry name" value="PROTEIN MAK32"/>
    <property type="match status" value="1"/>
</dbReference>
<proteinExistence type="predicted"/>
<dbReference type="InterPro" id="IPR011611">
    <property type="entry name" value="PfkB_dom"/>
</dbReference>
<evidence type="ECO:0000256" key="1">
    <source>
        <dbReference type="SAM" id="MobiDB-lite"/>
    </source>
</evidence>
<dbReference type="Proteomes" id="UP000279259">
    <property type="component" value="Unassembled WGS sequence"/>
</dbReference>
<dbReference type="InterPro" id="IPR029056">
    <property type="entry name" value="Ribokinase-like"/>
</dbReference>
<dbReference type="STRING" id="1890683.A0A427XPB9"/>
<gene>
    <name evidence="3" type="ORF">EHS25_007152</name>
</gene>
<name>A0A427XPB9_9TREE</name>
<protein>
    <recommendedName>
        <fullName evidence="2">Carbohydrate kinase PfkB domain-containing protein</fullName>
    </recommendedName>
</protein>
<dbReference type="OrthoDB" id="497927at2759"/>
<evidence type="ECO:0000313" key="3">
    <source>
        <dbReference type="EMBL" id="RSH80674.1"/>
    </source>
</evidence>
<evidence type="ECO:0000313" key="4">
    <source>
        <dbReference type="Proteomes" id="UP000279259"/>
    </source>
</evidence>
<dbReference type="Pfam" id="PF00294">
    <property type="entry name" value="PfkB"/>
    <property type="match status" value="1"/>
</dbReference>
<feature type="domain" description="Carbohydrate kinase PfkB" evidence="2">
    <location>
        <begin position="288"/>
        <end position="434"/>
    </location>
</feature>
<feature type="compositionally biased region" description="Low complexity" evidence="1">
    <location>
        <begin position="70"/>
        <end position="82"/>
    </location>
</feature>
<sequence>MLVQQPVSAGESPVSASGAASRRQVVMASIGPSHSAIHPTSPTLLAPNSQSRAATHPSFPATLRDSPHDSPSLPTASTSTSPFPRPIPDTRRLPLPRADLDPSSLRSPSSSISTSTNPPSGFLPPQLSFASPTPSPTEVYETLGGGGVYALIGARLWLGANQLATLVDREQRRTDGSGGDLPRRLEKELEGYGRDMWVWNEGKGTRMTRARIRYEGDVRLYQHIVKAPYRPLSSLLHTPLALAEYLHVSPPYAPEDLHGLLVELDAQNDLGDGSNRPWRPKIVFEPTPPSCHAGQKEWLEKILGGIEVLSPNHEELLSFYSIPPIPPNDPALLRTIEHLIAHLLSLGVGPDGSGAVVVRCGRMGSVVGTREGGVRWVPAYWAGQDEGRVKDVTGAGNSFLGGYIAGLSLSSGDPYEAALYATVSASFVVEQFGLPVLNPEAERGSEPGSSKGEEQGDRGAHERWNGDSPWNRLDALRGRLGAT</sequence>
<feature type="compositionally biased region" description="Low complexity" evidence="1">
    <location>
        <begin position="102"/>
        <end position="120"/>
    </location>
</feature>
<feature type="compositionally biased region" description="Basic and acidic residues" evidence="1">
    <location>
        <begin position="440"/>
        <end position="465"/>
    </location>
</feature>
<reference evidence="3 4" key="1">
    <citation type="submission" date="2018-11" db="EMBL/GenBank/DDBJ databases">
        <title>Genome sequence of Saitozyma podzolica DSM 27192.</title>
        <authorList>
            <person name="Aliyu H."/>
            <person name="Gorte O."/>
            <person name="Ochsenreither K."/>
        </authorList>
    </citation>
    <scope>NUCLEOTIDE SEQUENCE [LARGE SCALE GENOMIC DNA]</scope>
    <source>
        <strain evidence="3 4">DSM 27192</strain>
    </source>
</reference>
<feature type="region of interest" description="Disordered" evidence="1">
    <location>
        <begin position="1"/>
        <end position="137"/>
    </location>
</feature>
<feature type="compositionally biased region" description="Polar residues" evidence="1">
    <location>
        <begin position="38"/>
        <end position="53"/>
    </location>
</feature>
<dbReference type="PANTHER" id="PTHR47098">
    <property type="entry name" value="PROTEIN MAK32"/>
    <property type="match status" value="1"/>
</dbReference>
<dbReference type="EMBL" id="RSCD01000034">
    <property type="protein sequence ID" value="RSH80674.1"/>
    <property type="molecule type" value="Genomic_DNA"/>
</dbReference>
<dbReference type="Gene3D" id="3.40.1190.20">
    <property type="match status" value="1"/>
</dbReference>
<dbReference type="AlphaFoldDB" id="A0A427XPB9"/>
<dbReference type="SUPFAM" id="SSF53613">
    <property type="entry name" value="Ribokinase-like"/>
    <property type="match status" value="1"/>
</dbReference>
<evidence type="ECO:0000259" key="2">
    <source>
        <dbReference type="Pfam" id="PF00294"/>
    </source>
</evidence>
<accession>A0A427XPB9</accession>
<organism evidence="3 4">
    <name type="scientific">Saitozyma podzolica</name>
    <dbReference type="NCBI Taxonomy" id="1890683"/>
    <lineage>
        <taxon>Eukaryota</taxon>
        <taxon>Fungi</taxon>
        <taxon>Dikarya</taxon>
        <taxon>Basidiomycota</taxon>
        <taxon>Agaricomycotina</taxon>
        <taxon>Tremellomycetes</taxon>
        <taxon>Tremellales</taxon>
        <taxon>Trimorphomycetaceae</taxon>
        <taxon>Saitozyma</taxon>
    </lineage>
</organism>
<feature type="region of interest" description="Disordered" evidence="1">
    <location>
        <begin position="438"/>
        <end position="483"/>
    </location>
</feature>
<keyword evidence="4" id="KW-1185">Reference proteome</keyword>
<comment type="caution">
    <text evidence="3">The sequence shown here is derived from an EMBL/GenBank/DDBJ whole genome shotgun (WGS) entry which is preliminary data.</text>
</comment>